<comment type="caution">
    <text evidence="3">The sequence shown here is derived from an EMBL/GenBank/DDBJ whole genome shotgun (WGS) entry which is preliminary data.</text>
</comment>
<keyword evidence="1" id="KW-0175">Coiled coil</keyword>
<evidence type="ECO:0000313" key="3">
    <source>
        <dbReference type="EMBL" id="MFG6462111.1"/>
    </source>
</evidence>
<sequence>MDQGQWLMLMGSLVLGGLLAAGGVYAWLSGHAKRDAQRRLQLEQAYHLAGQQLTQARKQIEQLQRENHELRLAVRPAPRPAPPPEPVVDAAEATRRYAEAKMQPPAPKEVPKAFKDTVVLKRAE</sequence>
<organism evidence="3 4">
    <name type="scientific">Pelomonas lactea</name>
    <dbReference type="NCBI Taxonomy" id="3299030"/>
    <lineage>
        <taxon>Bacteria</taxon>
        <taxon>Pseudomonadati</taxon>
        <taxon>Pseudomonadota</taxon>
        <taxon>Betaproteobacteria</taxon>
        <taxon>Burkholderiales</taxon>
        <taxon>Sphaerotilaceae</taxon>
        <taxon>Roseateles</taxon>
    </lineage>
</organism>
<evidence type="ECO:0008006" key="5">
    <source>
        <dbReference type="Google" id="ProtNLM"/>
    </source>
</evidence>
<dbReference type="RefSeq" id="WP_394510983.1">
    <property type="nucleotide sequence ID" value="NZ_JBIGHX010000003.1"/>
</dbReference>
<feature type="coiled-coil region" evidence="1">
    <location>
        <begin position="46"/>
        <end position="73"/>
    </location>
</feature>
<reference evidence="3 4" key="1">
    <citation type="submission" date="2024-08" db="EMBL/GenBank/DDBJ databases">
        <authorList>
            <person name="Lu H."/>
        </authorList>
    </citation>
    <scope>NUCLEOTIDE SEQUENCE [LARGE SCALE GENOMIC DNA]</scope>
    <source>
        <strain evidence="3 4">DXS20W</strain>
    </source>
</reference>
<evidence type="ECO:0000256" key="1">
    <source>
        <dbReference type="SAM" id="Coils"/>
    </source>
</evidence>
<keyword evidence="2" id="KW-0812">Transmembrane</keyword>
<dbReference type="EMBL" id="JBIGHX010000003">
    <property type="protein sequence ID" value="MFG6462111.1"/>
    <property type="molecule type" value="Genomic_DNA"/>
</dbReference>
<keyword evidence="4" id="KW-1185">Reference proteome</keyword>
<proteinExistence type="predicted"/>
<dbReference type="Proteomes" id="UP001606302">
    <property type="component" value="Unassembled WGS sequence"/>
</dbReference>
<accession>A0ABW7GJH9</accession>
<keyword evidence="2" id="KW-1133">Transmembrane helix</keyword>
<evidence type="ECO:0000313" key="4">
    <source>
        <dbReference type="Proteomes" id="UP001606302"/>
    </source>
</evidence>
<evidence type="ECO:0000256" key="2">
    <source>
        <dbReference type="SAM" id="Phobius"/>
    </source>
</evidence>
<gene>
    <name evidence="3" type="ORF">ACG04Q_11070</name>
</gene>
<protein>
    <recommendedName>
        <fullName evidence="5">DUF1043 family protein</fullName>
    </recommendedName>
</protein>
<feature type="transmembrane region" description="Helical" evidence="2">
    <location>
        <begin position="6"/>
        <end position="28"/>
    </location>
</feature>
<keyword evidence="2" id="KW-0472">Membrane</keyword>
<name>A0ABW7GJH9_9BURK</name>